<name>A0A084JU85_NONUL</name>
<dbReference type="OrthoDB" id="1478119at2"/>
<keyword evidence="4" id="KW-1185">Reference proteome</keyword>
<gene>
    <name evidence="1" type="ORF">IL45_10240</name>
    <name evidence="2" type="ORF">LY02_00574</name>
</gene>
<proteinExistence type="predicted"/>
<protein>
    <recommendedName>
        <fullName evidence="5">Lipoprotein</fullName>
    </recommendedName>
</protein>
<dbReference type="Proteomes" id="UP000239997">
    <property type="component" value="Unassembled WGS sequence"/>
</dbReference>
<evidence type="ECO:0008006" key="5">
    <source>
        <dbReference type="Google" id="ProtNLM"/>
    </source>
</evidence>
<sequence>MKNLVLILISIYTTSVSCQTNDLPESVYNTIRFDNVLLTDIINSKGNTTTIQSLIPVSFNINSGEDPGHWKEYESNSIYLLFQDGEQFLTPNNIQDYQLTNIKLFDNSKSLFINGIYIKVGDNISLLGNPSILTYSDGTKRIVYKLGSEVIRISFREINNEVSLIEYEYYN</sequence>
<dbReference type="AlphaFoldDB" id="A0A084JU85"/>
<evidence type="ECO:0000313" key="2">
    <source>
        <dbReference type="EMBL" id="PRX15357.1"/>
    </source>
</evidence>
<dbReference type="Proteomes" id="UP000028531">
    <property type="component" value="Unassembled WGS sequence"/>
</dbReference>
<dbReference type="EMBL" id="JPJI01000032">
    <property type="protein sequence ID" value="KEZ92519.1"/>
    <property type="molecule type" value="Genomic_DNA"/>
</dbReference>
<reference evidence="2 4" key="2">
    <citation type="submission" date="2018-03" db="EMBL/GenBank/DDBJ databases">
        <title>Genomic Encyclopedia of Archaeal and Bacterial Type Strains, Phase II (KMG-II): from individual species to whole genera.</title>
        <authorList>
            <person name="Goeker M."/>
        </authorList>
    </citation>
    <scope>NUCLEOTIDE SEQUENCE [LARGE SCALE GENOMIC DNA]</scope>
    <source>
        <strain evidence="2 4">DSM 22727</strain>
    </source>
</reference>
<accession>A0A084JU85</accession>
<reference evidence="1 3" key="1">
    <citation type="submission" date="2014-07" db="EMBL/GenBank/DDBJ databases">
        <title>Draft genome sequence of Nonlabens ulvanivorans, an ulvan degrading bacterium.</title>
        <authorList>
            <person name="Kopel M."/>
            <person name="Helbert W."/>
            <person name="Henrissat B."/>
            <person name="Doniger T."/>
            <person name="Banin E."/>
        </authorList>
    </citation>
    <scope>NUCLEOTIDE SEQUENCE [LARGE SCALE GENOMIC DNA]</scope>
    <source>
        <strain evidence="1 3">PLR</strain>
    </source>
</reference>
<evidence type="ECO:0000313" key="4">
    <source>
        <dbReference type="Proteomes" id="UP000239997"/>
    </source>
</evidence>
<dbReference type="EMBL" id="PVNA01000001">
    <property type="protein sequence ID" value="PRX15357.1"/>
    <property type="molecule type" value="Genomic_DNA"/>
</dbReference>
<comment type="caution">
    <text evidence="1">The sequence shown here is derived from an EMBL/GenBank/DDBJ whole genome shotgun (WGS) entry which is preliminary data.</text>
</comment>
<organism evidence="1 3">
    <name type="scientific">Nonlabens ulvanivorans</name>
    <name type="common">Persicivirga ulvanivorans</name>
    <dbReference type="NCBI Taxonomy" id="906888"/>
    <lineage>
        <taxon>Bacteria</taxon>
        <taxon>Pseudomonadati</taxon>
        <taxon>Bacteroidota</taxon>
        <taxon>Flavobacteriia</taxon>
        <taxon>Flavobacteriales</taxon>
        <taxon>Flavobacteriaceae</taxon>
        <taxon>Nonlabens</taxon>
    </lineage>
</organism>
<dbReference type="RefSeq" id="WP_036583431.1">
    <property type="nucleotide sequence ID" value="NZ_JPJI01000032.1"/>
</dbReference>
<evidence type="ECO:0000313" key="3">
    <source>
        <dbReference type="Proteomes" id="UP000028531"/>
    </source>
</evidence>
<dbReference type="PROSITE" id="PS51257">
    <property type="entry name" value="PROKAR_LIPOPROTEIN"/>
    <property type="match status" value="1"/>
</dbReference>
<evidence type="ECO:0000313" key="1">
    <source>
        <dbReference type="EMBL" id="KEZ92519.1"/>
    </source>
</evidence>